<comment type="caution">
    <text evidence="2">The sequence shown here is derived from an EMBL/GenBank/DDBJ whole genome shotgun (WGS) entry which is preliminary data.</text>
</comment>
<keyword evidence="1" id="KW-0812">Transmembrane</keyword>
<name>A0A074IZL3_STRSL</name>
<dbReference type="Proteomes" id="UP000027855">
    <property type="component" value="Unassembled WGS sequence"/>
</dbReference>
<dbReference type="EMBL" id="JJMT01000006">
    <property type="protein sequence ID" value="KEO46296.1"/>
    <property type="molecule type" value="Genomic_DNA"/>
</dbReference>
<dbReference type="AlphaFoldDB" id="A0A074IZL3"/>
<feature type="transmembrane region" description="Helical" evidence="1">
    <location>
        <begin position="7"/>
        <end position="27"/>
    </location>
</feature>
<keyword evidence="1" id="KW-1133">Transmembrane helix</keyword>
<feature type="transmembrane region" description="Helical" evidence="1">
    <location>
        <begin position="47"/>
        <end position="69"/>
    </location>
</feature>
<keyword evidence="1" id="KW-0472">Membrane</keyword>
<protein>
    <submittedName>
        <fullName evidence="2">Membrane protein</fullName>
    </submittedName>
</protein>
<evidence type="ECO:0000313" key="2">
    <source>
        <dbReference type="EMBL" id="KEO46296.1"/>
    </source>
</evidence>
<dbReference type="InterPro" id="IPR009526">
    <property type="entry name" value="DUF1146"/>
</dbReference>
<sequence>MTIINQFVTLASHLVFIGLSYHMLISLFDWAKVIKNPIENTGKLKLFLLFISIALGYLISSFILSVLAFGQNMASSIS</sequence>
<dbReference type="RefSeq" id="WP_037601168.1">
    <property type="nucleotide sequence ID" value="NZ_JADMQU010000001.1"/>
</dbReference>
<organism evidence="2 3">
    <name type="scientific">Streptococcus salivarius</name>
    <dbReference type="NCBI Taxonomy" id="1304"/>
    <lineage>
        <taxon>Bacteria</taxon>
        <taxon>Bacillati</taxon>
        <taxon>Bacillota</taxon>
        <taxon>Bacilli</taxon>
        <taxon>Lactobacillales</taxon>
        <taxon>Streptococcaceae</taxon>
        <taxon>Streptococcus</taxon>
    </lineage>
</organism>
<accession>A0A074IZL3</accession>
<evidence type="ECO:0000313" key="3">
    <source>
        <dbReference type="Proteomes" id="UP000027855"/>
    </source>
</evidence>
<evidence type="ECO:0000256" key="1">
    <source>
        <dbReference type="SAM" id="Phobius"/>
    </source>
</evidence>
<dbReference type="Pfam" id="PF06612">
    <property type="entry name" value="DUF1146"/>
    <property type="match status" value="1"/>
</dbReference>
<gene>
    <name evidence="2" type="ORF">DL07_10370</name>
</gene>
<reference evidence="2 3" key="1">
    <citation type="submission" date="2014-04" db="EMBL/GenBank/DDBJ databases">
        <title>Variable characteristics of bacteriocin-producing Streptococcus salivarius strains isolated from Malaysian subjects.</title>
        <authorList>
            <person name="Philip K."/>
            <person name="Barbour A."/>
        </authorList>
    </citation>
    <scope>NUCLEOTIDE SEQUENCE [LARGE SCALE GENOMIC DNA]</scope>
    <source>
        <strain evidence="2 3">NU10</strain>
    </source>
</reference>
<dbReference type="NCBIfam" id="TIGR02327">
    <property type="entry name" value="int_mem_ywzB"/>
    <property type="match status" value="1"/>
</dbReference>
<proteinExistence type="predicted"/>